<evidence type="ECO:0000256" key="2">
    <source>
        <dbReference type="SAM" id="SignalP"/>
    </source>
</evidence>
<dbReference type="EMBL" id="JARBDR010000141">
    <property type="protein sequence ID" value="KAJ8320191.1"/>
    <property type="molecule type" value="Genomic_DNA"/>
</dbReference>
<dbReference type="SMART" id="SM00060">
    <property type="entry name" value="FN3"/>
    <property type="match status" value="1"/>
</dbReference>
<dbReference type="EMBL" id="JARBDR010000892">
    <property type="protein sequence ID" value="KAJ8305046.1"/>
    <property type="molecule type" value="Genomic_DNA"/>
</dbReference>
<keyword evidence="1" id="KW-0472">Membrane</keyword>
<evidence type="ECO:0000313" key="5">
    <source>
        <dbReference type="EMBL" id="KAJ8320191.1"/>
    </source>
</evidence>
<keyword evidence="6" id="KW-1185">Reference proteome</keyword>
<dbReference type="Pfam" id="PF00041">
    <property type="entry name" value="fn3"/>
    <property type="match status" value="1"/>
</dbReference>
<dbReference type="Gene3D" id="2.60.40.10">
    <property type="entry name" value="Immunoglobulins"/>
    <property type="match status" value="1"/>
</dbReference>
<keyword evidence="2" id="KW-0732">Signal</keyword>
<name>A0ABQ9FTW2_TEGGR</name>
<gene>
    <name evidence="5" type="ORF">KUTeg_001778</name>
    <name evidence="4" type="ORF">KUTeg_017400</name>
</gene>
<dbReference type="SUPFAM" id="SSF49265">
    <property type="entry name" value="Fibronectin type III"/>
    <property type="match status" value="1"/>
</dbReference>
<dbReference type="InterPro" id="IPR036116">
    <property type="entry name" value="FN3_sf"/>
</dbReference>
<evidence type="ECO:0000259" key="3">
    <source>
        <dbReference type="PROSITE" id="PS50853"/>
    </source>
</evidence>
<feature type="transmembrane region" description="Helical" evidence="1">
    <location>
        <begin position="161"/>
        <end position="182"/>
    </location>
</feature>
<dbReference type="CDD" id="cd00063">
    <property type="entry name" value="FN3"/>
    <property type="match status" value="1"/>
</dbReference>
<dbReference type="PROSITE" id="PS50853">
    <property type="entry name" value="FN3"/>
    <property type="match status" value="1"/>
</dbReference>
<sequence length="235" mass="27304">MEWFIYTKVTIDVILMWTLVNFIEGQRSNRDMQHNLTTKTELITSGNPDQDPEPDTIKVTWINSTTSSIAVNWTFVEGYRSNGTFYGSHIEYFVKDGKFTSYVFPSDIHEYVIENLKTATTYTICVYMIESDPSITTHLGSKSHSQCLEISTIPFVRKDSILVLLLTLSYFCFMGSLGYSQWRRKLIYIRQKYRRGANDSPAESPRSSRWIDLQERVKLNNECSIEDAVRILTRQ</sequence>
<dbReference type="InterPro" id="IPR013783">
    <property type="entry name" value="Ig-like_fold"/>
</dbReference>
<dbReference type="Proteomes" id="UP001217089">
    <property type="component" value="Unassembled WGS sequence"/>
</dbReference>
<evidence type="ECO:0000313" key="6">
    <source>
        <dbReference type="Proteomes" id="UP001217089"/>
    </source>
</evidence>
<evidence type="ECO:0000256" key="1">
    <source>
        <dbReference type="SAM" id="Phobius"/>
    </source>
</evidence>
<comment type="caution">
    <text evidence="5">The sequence shown here is derived from an EMBL/GenBank/DDBJ whole genome shotgun (WGS) entry which is preliminary data.</text>
</comment>
<keyword evidence="1" id="KW-1133">Transmembrane helix</keyword>
<reference evidence="5 6" key="1">
    <citation type="submission" date="2022-12" db="EMBL/GenBank/DDBJ databases">
        <title>Chromosome-level genome of Tegillarca granosa.</title>
        <authorList>
            <person name="Kim J."/>
        </authorList>
    </citation>
    <scope>NUCLEOTIDE SEQUENCE [LARGE SCALE GENOMIC DNA]</scope>
    <source>
        <strain evidence="5">Teg-2019</strain>
        <tissue evidence="5">Adductor muscle</tissue>
    </source>
</reference>
<feature type="domain" description="Fibronectin type-III" evidence="3">
    <location>
        <begin position="53"/>
        <end position="155"/>
    </location>
</feature>
<protein>
    <recommendedName>
        <fullName evidence="3">Fibronectin type-III domain-containing protein</fullName>
    </recommendedName>
</protein>
<accession>A0ABQ9FTW2</accession>
<keyword evidence="1" id="KW-0812">Transmembrane</keyword>
<feature type="chain" id="PRO_5045031197" description="Fibronectin type-III domain-containing protein" evidence="2">
    <location>
        <begin position="26"/>
        <end position="235"/>
    </location>
</feature>
<organism evidence="5 6">
    <name type="scientific">Tegillarca granosa</name>
    <name type="common">Malaysian cockle</name>
    <name type="synonym">Anadara granosa</name>
    <dbReference type="NCBI Taxonomy" id="220873"/>
    <lineage>
        <taxon>Eukaryota</taxon>
        <taxon>Metazoa</taxon>
        <taxon>Spiralia</taxon>
        <taxon>Lophotrochozoa</taxon>
        <taxon>Mollusca</taxon>
        <taxon>Bivalvia</taxon>
        <taxon>Autobranchia</taxon>
        <taxon>Pteriomorphia</taxon>
        <taxon>Arcoida</taxon>
        <taxon>Arcoidea</taxon>
        <taxon>Arcidae</taxon>
        <taxon>Tegillarca</taxon>
    </lineage>
</organism>
<evidence type="ECO:0000313" key="4">
    <source>
        <dbReference type="EMBL" id="KAJ8305046.1"/>
    </source>
</evidence>
<proteinExistence type="predicted"/>
<dbReference type="InterPro" id="IPR003961">
    <property type="entry name" value="FN3_dom"/>
</dbReference>
<feature type="signal peptide" evidence="2">
    <location>
        <begin position="1"/>
        <end position="25"/>
    </location>
</feature>